<dbReference type="Gene3D" id="1.20.58.100">
    <property type="entry name" value="Fumarate reductase/succinate dehydrogenase flavoprotein-like, C-terminal domain"/>
    <property type="match status" value="1"/>
</dbReference>
<evidence type="ECO:0000256" key="6">
    <source>
        <dbReference type="ARBA" id="ARBA00022642"/>
    </source>
</evidence>
<gene>
    <name evidence="12" type="ORF">GL300_14295</name>
</gene>
<evidence type="ECO:0000313" key="12">
    <source>
        <dbReference type="EMBL" id="MTH60383.1"/>
    </source>
</evidence>
<keyword evidence="6" id="KW-0662">Pyridine nucleotide biosynthesis</keyword>
<accession>A0A844HJN3</accession>
<reference evidence="12 13" key="1">
    <citation type="submission" date="2019-11" db="EMBL/GenBank/DDBJ databases">
        <authorList>
            <person name="Dong K."/>
        </authorList>
    </citation>
    <scope>NUCLEOTIDE SEQUENCE [LARGE SCALE GENOMIC DNA]</scope>
    <source>
        <strain evidence="12 13">NBRC 112902</strain>
    </source>
</reference>
<dbReference type="GO" id="GO:0034628">
    <property type="term" value="P:'de novo' NAD+ biosynthetic process from L-aspartate"/>
    <property type="evidence" value="ECO:0007669"/>
    <property type="project" value="TreeGrafter"/>
</dbReference>
<comment type="cofactor">
    <cofactor evidence="1">
        <name>FAD</name>
        <dbReference type="ChEBI" id="CHEBI:57692"/>
    </cofactor>
</comment>
<dbReference type="SUPFAM" id="SSF56425">
    <property type="entry name" value="Succinate dehydrogenase/fumarate reductase flavoprotein, catalytic domain"/>
    <property type="match status" value="1"/>
</dbReference>
<keyword evidence="7" id="KW-0274">FAD</keyword>
<feature type="domain" description="Fumarate reductase/succinate dehydrogenase flavoprotein-like C-terminal" evidence="11">
    <location>
        <begin position="460"/>
        <end position="493"/>
    </location>
</feature>
<comment type="catalytic activity">
    <reaction evidence="9">
        <text>L-aspartate + O2 = iminosuccinate + H2O2</text>
        <dbReference type="Rhea" id="RHEA:25876"/>
        <dbReference type="ChEBI" id="CHEBI:15379"/>
        <dbReference type="ChEBI" id="CHEBI:16240"/>
        <dbReference type="ChEBI" id="CHEBI:29991"/>
        <dbReference type="ChEBI" id="CHEBI:77875"/>
        <dbReference type="EC" id="1.4.3.16"/>
    </reaction>
    <physiologicalReaction direction="left-to-right" evidence="9">
        <dbReference type="Rhea" id="RHEA:25877"/>
    </physiologicalReaction>
</comment>
<dbReference type="InterPro" id="IPR036188">
    <property type="entry name" value="FAD/NAD-bd_sf"/>
</dbReference>
<evidence type="ECO:0000256" key="9">
    <source>
        <dbReference type="ARBA" id="ARBA00048305"/>
    </source>
</evidence>
<evidence type="ECO:0000256" key="5">
    <source>
        <dbReference type="ARBA" id="ARBA00022630"/>
    </source>
</evidence>
<dbReference type="InterPro" id="IPR003953">
    <property type="entry name" value="FAD-dep_OxRdtase_2_FAD-bd"/>
</dbReference>
<dbReference type="Gene3D" id="3.50.50.60">
    <property type="entry name" value="FAD/NAD(P)-binding domain"/>
    <property type="match status" value="1"/>
</dbReference>
<evidence type="ECO:0000256" key="2">
    <source>
        <dbReference type="ARBA" id="ARBA00004950"/>
    </source>
</evidence>
<evidence type="ECO:0000256" key="8">
    <source>
        <dbReference type="ARBA" id="ARBA00023002"/>
    </source>
</evidence>
<dbReference type="UniPathway" id="UPA00253">
    <property type="reaction ID" value="UER00326"/>
</dbReference>
<protein>
    <recommendedName>
        <fullName evidence="4">L-aspartate oxidase</fullName>
        <ecNumber evidence="4">1.4.3.16</ecNumber>
    </recommendedName>
</protein>
<dbReference type="PRINTS" id="PR00368">
    <property type="entry name" value="FADPNR"/>
</dbReference>
<dbReference type="InterPro" id="IPR015939">
    <property type="entry name" value="Fum_Rdtase/Succ_DH_flav-like_C"/>
</dbReference>
<dbReference type="NCBIfam" id="NF005701">
    <property type="entry name" value="PRK07512.1"/>
    <property type="match status" value="1"/>
</dbReference>
<dbReference type="InterPro" id="IPR037099">
    <property type="entry name" value="Fum_R/Succ_DH_flav-like_C_sf"/>
</dbReference>
<dbReference type="InterPro" id="IPR005288">
    <property type="entry name" value="NadB"/>
</dbReference>
<dbReference type="PANTHER" id="PTHR42716">
    <property type="entry name" value="L-ASPARTATE OXIDASE"/>
    <property type="match status" value="1"/>
</dbReference>
<keyword evidence="5" id="KW-0285">Flavoprotein</keyword>
<dbReference type="Pfam" id="PF00890">
    <property type="entry name" value="FAD_binding_2"/>
    <property type="match status" value="1"/>
</dbReference>
<dbReference type="EC" id="1.4.3.16" evidence="4"/>
<dbReference type="Pfam" id="PF02910">
    <property type="entry name" value="Succ_DH_flav_C"/>
    <property type="match status" value="1"/>
</dbReference>
<name>A0A844HJN3_9RHOB</name>
<dbReference type="Proteomes" id="UP000449846">
    <property type="component" value="Unassembled WGS sequence"/>
</dbReference>
<comment type="similarity">
    <text evidence="3">Belongs to the FAD-dependent oxidoreductase 2 family. NadB subfamily.</text>
</comment>
<evidence type="ECO:0000313" key="13">
    <source>
        <dbReference type="Proteomes" id="UP000449846"/>
    </source>
</evidence>
<dbReference type="GO" id="GO:0008734">
    <property type="term" value="F:L-aspartate oxidase activity"/>
    <property type="evidence" value="ECO:0007669"/>
    <property type="project" value="UniProtKB-EC"/>
</dbReference>
<keyword evidence="13" id="KW-1185">Reference proteome</keyword>
<evidence type="ECO:0000256" key="1">
    <source>
        <dbReference type="ARBA" id="ARBA00001974"/>
    </source>
</evidence>
<evidence type="ECO:0000259" key="10">
    <source>
        <dbReference type="Pfam" id="PF00890"/>
    </source>
</evidence>
<comment type="pathway">
    <text evidence="2">Cofactor biosynthesis; NAD(+) biosynthesis; iminoaspartate from L-aspartate (oxidase route): step 1/1.</text>
</comment>
<dbReference type="SUPFAM" id="SSF51905">
    <property type="entry name" value="FAD/NAD(P)-binding domain"/>
    <property type="match status" value="1"/>
</dbReference>
<dbReference type="InterPro" id="IPR027477">
    <property type="entry name" value="Succ_DH/fumarate_Rdtase_cat_sf"/>
</dbReference>
<evidence type="ECO:0000259" key="11">
    <source>
        <dbReference type="Pfam" id="PF02910"/>
    </source>
</evidence>
<organism evidence="12 13">
    <name type="scientific">Paracoccus litorisediminis</name>
    <dbReference type="NCBI Taxonomy" id="2006130"/>
    <lineage>
        <taxon>Bacteria</taxon>
        <taxon>Pseudomonadati</taxon>
        <taxon>Pseudomonadota</taxon>
        <taxon>Alphaproteobacteria</taxon>
        <taxon>Rhodobacterales</taxon>
        <taxon>Paracoccaceae</taxon>
        <taxon>Paracoccus</taxon>
    </lineage>
</organism>
<keyword evidence="8 12" id="KW-0560">Oxidoreductase</keyword>
<dbReference type="EMBL" id="WMIG01000007">
    <property type="protein sequence ID" value="MTH60383.1"/>
    <property type="molecule type" value="Genomic_DNA"/>
</dbReference>
<evidence type="ECO:0000256" key="7">
    <source>
        <dbReference type="ARBA" id="ARBA00022827"/>
    </source>
</evidence>
<comment type="caution">
    <text evidence="12">The sequence shown here is derived from an EMBL/GenBank/DDBJ whole genome shotgun (WGS) entry which is preliminary data.</text>
</comment>
<sequence length="518" mass="52761">MKALATGRVVILGAGLAALTAALRLAPRPVLLISPEPLGQGASSAWAQGGVAAAMDPSDSPEAHAEDTLRAGAGLVDAAVAHLVTAAARDEIIDLTDLGAPFDRTATGGYVLSREAAHGAARVVRVKGDQAGAEITRTLVTAVRECASVQVLEGVLATGMHMTGDRVSGVRLALTSGSEEILLTAPAVLLAAGGSGGLYAVTTNPPRISGQAIGMAARAGAVISDPEFVQFHPTAMDVGIDPAPLATEALRGEGAHLLNRLGERFMLAEHPDAELAPRDVVARAVYRQSQAGLRPALDTRACLGPRIVTDFPAVAGACAQAGIDPACAQIPVAAAAHYHMGGVETDADGRTSLKGLWACGEAASTGLHGANRLASNGLLEALVFAGRCAGSIAAEIPMGDTAPVSLPELAPAAPPDPALVLRLRQAMTAGAGVVRDATGLTRCLHEIAAIEVSQPDCAPLLNMTATATLIAAAALERRESRGAHCRSDYPQTEGQTGTRSRLTLDQALALRPCLEETP</sequence>
<dbReference type="AlphaFoldDB" id="A0A844HJN3"/>
<feature type="domain" description="FAD-dependent oxidoreductase 2 FAD-binding" evidence="10">
    <location>
        <begin position="9"/>
        <end position="378"/>
    </location>
</feature>
<evidence type="ECO:0000256" key="4">
    <source>
        <dbReference type="ARBA" id="ARBA00012173"/>
    </source>
</evidence>
<dbReference type="Gene3D" id="3.90.700.10">
    <property type="entry name" value="Succinate dehydrogenase/fumarate reductase flavoprotein, catalytic domain"/>
    <property type="match status" value="1"/>
</dbReference>
<dbReference type="RefSeq" id="WP_155040323.1">
    <property type="nucleotide sequence ID" value="NZ_WMIG01000007.1"/>
</dbReference>
<dbReference type="PANTHER" id="PTHR42716:SF2">
    <property type="entry name" value="L-ASPARTATE OXIDASE, CHLOROPLASTIC"/>
    <property type="match status" value="1"/>
</dbReference>
<evidence type="ECO:0000256" key="3">
    <source>
        <dbReference type="ARBA" id="ARBA00008562"/>
    </source>
</evidence>
<dbReference type="OrthoDB" id="9806724at2"/>
<proteinExistence type="inferred from homology"/>
<dbReference type="SUPFAM" id="SSF46977">
    <property type="entry name" value="Succinate dehydrogenase/fumarate reductase flavoprotein C-terminal domain"/>
    <property type="match status" value="1"/>
</dbReference>